<evidence type="ECO:0000256" key="3">
    <source>
        <dbReference type="ARBA" id="ARBA00022679"/>
    </source>
</evidence>
<dbReference type="GO" id="GO:0016020">
    <property type="term" value="C:membrane"/>
    <property type="evidence" value="ECO:0007669"/>
    <property type="project" value="UniProtKB-SubCell"/>
</dbReference>
<keyword evidence="3" id="KW-0808">Transferase</keyword>
<feature type="transmembrane region" description="Helical" evidence="8">
    <location>
        <begin position="44"/>
        <end position="70"/>
    </location>
</feature>
<evidence type="ECO:0000313" key="10">
    <source>
        <dbReference type="EMBL" id="HIQ68220.1"/>
    </source>
</evidence>
<evidence type="ECO:0000256" key="6">
    <source>
        <dbReference type="ARBA" id="ARBA00023136"/>
    </source>
</evidence>
<evidence type="ECO:0000256" key="5">
    <source>
        <dbReference type="ARBA" id="ARBA00022989"/>
    </source>
</evidence>
<feature type="region of interest" description="Disordered" evidence="7">
    <location>
        <begin position="413"/>
        <end position="436"/>
    </location>
</feature>
<feature type="transmembrane region" description="Helical" evidence="8">
    <location>
        <begin position="82"/>
        <end position="101"/>
    </location>
</feature>
<accession>A0A9D0Z5C8</accession>
<dbReference type="PANTHER" id="PTHR30576">
    <property type="entry name" value="COLANIC BIOSYNTHESIS UDP-GLUCOSE LIPID CARRIER TRANSFERASE"/>
    <property type="match status" value="1"/>
</dbReference>
<evidence type="ECO:0000256" key="2">
    <source>
        <dbReference type="ARBA" id="ARBA00006464"/>
    </source>
</evidence>
<dbReference type="Proteomes" id="UP000886796">
    <property type="component" value="Unassembled WGS sequence"/>
</dbReference>
<dbReference type="EMBL" id="DVFK01000091">
    <property type="protein sequence ID" value="HIQ68220.1"/>
    <property type="molecule type" value="Genomic_DNA"/>
</dbReference>
<proteinExistence type="inferred from homology"/>
<dbReference type="AlphaFoldDB" id="A0A9D0Z5C8"/>
<evidence type="ECO:0000256" key="8">
    <source>
        <dbReference type="SAM" id="Phobius"/>
    </source>
</evidence>
<dbReference type="Pfam" id="PF02397">
    <property type="entry name" value="Bac_transf"/>
    <property type="match status" value="1"/>
</dbReference>
<sequence length="436" mass="49566">MEFPFLLRPSRTSLITAITFLVVYTLMTLVYGGMDIGKKKGRPIALTFVAKLLPTDLLAHLFLCIMNVTVVNGGRFVYESPWVLVCVYVVQVLVTTALAYFGNDLYFHFTPPSRCLVIAGVGQDASGLVQRIGKLKKQYRVVKILHTDAPDLLGEIDQVDGVFFYNVSPKRRAMLIEYCFQVQKNIYHSIEIQDVVGVGSCCVNFGDMPIMAYQVKSLSMEQRIFKRLLDLSVSALVLLVASPFMLITALAIKLEDGGHVFYKQPRVTSNNKVFSVLKFRSMREGVGNIHRSASKDDDRITRVGRVIRKFRIDELPQLINILRGEMSLVGPRPEMVENVQKYTSQLPEFAYRHRVKAGLTGLAQIYGKYNTSPKDKLAMDLMYIERYSFWLDLKLILQTAMVLLSAEESTEEFVQEDPQLQEDEQQQEEREEVSCL</sequence>
<name>A0A9D0Z5C8_9FIRM</name>
<evidence type="ECO:0000256" key="4">
    <source>
        <dbReference type="ARBA" id="ARBA00022692"/>
    </source>
</evidence>
<dbReference type="InterPro" id="IPR003362">
    <property type="entry name" value="Bact_transf"/>
</dbReference>
<comment type="caution">
    <text evidence="10">The sequence shown here is derived from an EMBL/GenBank/DDBJ whole genome shotgun (WGS) entry which is preliminary data.</text>
</comment>
<dbReference type="GO" id="GO:0016780">
    <property type="term" value="F:phosphotransferase activity, for other substituted phosphate groups"/>
    <property type="evidence" value="ECO:0007669"/>
    <property type="project" value="TreeGrafter"/>
</dbReference>
<feature type="transmembrane region" description="Helical" evidence="8">
    <location>
        <begin position="12"/>
        <end position="32"/>
    </location>
</feature>
<evidence type="ECO:0000313" key="11">
    <source>
        <dbReference type="Proteomes" id="UP000886796"/>
    </source>
</evidence>
<keyword evidence="4 8" id="KW-0812">Transmembrane</keyword>
<comment type="similarity">
    <text evidence="2">Belongs to the bacterial sugar transferase family.</text>
</comment>
<dbReference type="InterPro" id="IPR017475">
    <property type="entry name" value="EPS_sugar_tfrase"/>
</dbReference>
<dbReference type="NCBIfam" id="TIGR03025">
    <property type="entry name" value="EPS_sugtrans"/>
    <property type="match status" value="1"/>
</dbReference>
<evidence type="ECO:0000256" key="1">
    <source>
        <dbReference type="ARBA" id="ARBA00004141"/>
    </source>
</evidence>
<gene>
    <name evidence="10" type="ORF">IAB74_06910</name>
</gene>
<protein>
    <submittedName>
        <fullName evidence="10">Exopolysaccharide biosynthesis polyprenyl glycosylphosphotransferase</fullName>
    </submittedName>
</protein>
<reference evidence="10" key="1">
    <citation type="submission" date="2020-10" db="EMBL/GenBank/DDBJ databases">
        <authorList>
            <person name="Gilroy R."/>
        </authorList>
    </citation>
    <scope>NUCLEOTIDE SEQUENCE</scope>
    <source>
        <strain evidence="10">13361</strain>
    </source>
</reference>
<feature type="domain" description="Bacterial sugar transferase" evidence="9">
    <location>
        <begin position="226"/>
        <end position="404"/>
    </location>
</feature>
<evidence type="ECO:0000256" key="7">
    <source>
        <dbReference type="SAM" id="MobiDB-lite"/>
    </source>
</evidence>
<reference evidence="10" key="2">
    <citation type="journal article" date="2021" name="PeerJ">
        <title>Extensive microbial diversity within the chicken gut microbiome revealed by metagenomics and culture.</title>
        <authorList>
            <person name="Gilroy R."/>
            <person name="Ravi A."/>
            <person name="Getino M."/>
            <person name="Pursley I."/>
            <person name="Horton D.L."/>
            <person name="Alikhan N.F."/>
            <person name="Baker D."/>
            <person name="Gharbi K."/>
            <person name="Hall N."/>
            <person name="Watson M."/>
            <person name="Adriaenssens E.M."/>
            <person name="Foster-Nyarko E."/>
            <person name="Jarju S."/>
            <person name="Secka A."/>
            <person name="Antonio M."/>
            <person name="Oren A."/>
            <person name="Chaudhuri R.R."/>
            <person name="La Ragione R."/>
            <person name="Hildebrand F."/>
            <person name="Pallen M.J."/>
        </authorList>
    </citation>
    <scope>NUCLEOTIDE SEQUENCE</scope>
    <source>
        <strain evidence="10">13361</strain>
    </source>
</reference>
<evidence type="ECO:0000259" key="9">
    <source>
        <dbReference type="Pfam" id="PF02397"/>
    </source>
</evidence>
<feature type="transmembrane region" description="Helical" evidence="8">
    <location>
        <begin position="228"/>
        <end position="252"/>
    </location>
</feature>
<dbReference type="PANTHER" id="PTHR30576:SF0">
    <property type="entry name" value="UNDECAPRENYL-PHOSPHATE N-ACETYLGALACTOSAMINYL 1-PHOSPHATE TRANSFERASE-RELATED"/>
    <property type="match status" value="1"/>
</dbReference>
<keyword evidence="5 8" id="KW-1133">Transmembrane helix</keyword>
<comment type="subcellular location">
    <subcellularLocation>
        <location evidence="1">Membrane</location>
        <topology evidence="1">Multi-pass membrane protein</topology>
    </subcellularLocation>
</comment>
<keyword evidence="6 8" id="KW-0472">Membrane</keyword>
<organism evidence="10 11">
    <name type="scientific">Candidatus Faecousia excrementigallinarum</name>
    <dbReference type="NCBI Taxonomy" id="2840806"/>
    <lineage>
        <taxon>Bacteria</taxon>
        <taxon>Bacillati</taxon>
        <taxon>Bacillota</taxon>
        <taxon>Clostridia</taxon>
        <taxon>Eubacteriales</taxon>
        <taxon>Oscillospiraceae</taxon>
        <taxon>Faecousia</taxon>
    </lineage>
</organism>